<evidence type="ECO:0000256" key="8">
    <source>
        <dbReference type="ARBA" id="ARBA00022840"/>
    </source>
</evidence>
<dbReference type="SUPFAM" id="SSF53807">
    <property type="entry name" value="Helical backbone' metal receptor"/>
    <property type="match status" value="1"/>
</dbReference>
<dbReference type="GO" id="GO:0005524">
    <property type="term" value="F:ATP binding"/>
    <property type="evidence" value="ECO:0007669"/>
    <property type="project" value="UniProtKB-KW"/>
</dbReference>
<evidence type="ECO:0000313" key="17">
    <source>
        <dbReference type="EMBL" id="ADH87123.1"/>
    </source>
</evidence>
<comment type="function">
    <text evidence="1 15">This molybdenum-iron protein is part of the nitrogenase complex that catalyzes the key enzymatic reactions in nitrogen fixation.</text>
</comment>
<evidence type="ECO:0000256" key="3">
    <source>
        <dbReference type="ARBA" id="ARBA00011462"/>
    </source>
</evidence>
<evidence type="ECO:0000256" key="2">
    <source>
        <dbReference type="ARBA" id="ARBA00011002"/>
    </source>
</evidence>
<evidence type="ECO:0000256" key="9">
    <source>
        <dbReference type="ARBA" id="ARBA00023002"/>
    </source>
</evidence>
<evidence type="ECO:0000256" key="1">
    <source>
        <dbReference type="ARBA" id="ARBA00002621"/>
    </source>
</evidence>
<sequence length="457" mass="49766">MLLRHTPAEITERKALAINPAKTCQPIGAMYAALGIHGCLPHSHGSQGCCAYHRSTLTRHYKEPVSASTSSFTEGASVFGGSANMLQAISNIFSVYNPEIIAVHTTCLSETIGDDLPQIKKKAQMEGKIPAGKHVISASTPSYAGSHVTGFSSMVTAMAGMAESTGKKNGKVNIIPGWVEPADMEEIKRLAGLMGVKSIVFPDTSGVLNGPLSGEYKMFPEGGTTVAELKATGDAVGTLALGDWCSGDAARYLDKEHKVPCKILDMPYGLAATDRFIDALRTMAGITVPDEVALERGQLVDLISDMHQYLYQKKVAIFGDPDQLIAMTEFLVSLDMQPIHIVTGTPGKKFEKRIKELTAGLGRPVNVKAKGDMFLLHQWIKQEPVDLLIGNTYGKYIARDEDLPFVRWGFPILDRQGHQYFPTVGYKGGLRLLEKILGELMDRKDRDDPESKFELVL</sequence>
<comment type="catalytic activity">
    <reaction evidence="13 15">
        <text>N2 + 8 reduced [2Fe-2S]-[ferredoxin] + 16 ATP + 16 H2O = H2 + 8 oxidized [2Fe-2S]-[ferredoxin] + 2 NH4(+) + 16 ADP + 16 phosphate + 6 H(+)</text>
        <dbReference type="Rhea" id="RHEA:21448"/>
        <dbReference type="Rhea" id="RHEA-COMP:10000"/>
        <dbReference type="Rhea" id="RHEA-COMP:10001"/>
        <dbReference type="ChEBI" id="CHEBI:15377"/>
        <dbReference type="ChEBI" id="CHEBI:15378"/>
        <dbReference type="ChEBI" id="CHEBI:17997"/>
        <dbReference type="ChEBI" id="CHEBI:18276"/>
        <dbReference type="ChEBI" id="CHEBI:28938"/>
        <dbReference type="ChEBI" id="CHEBI:30616"/>
        <dbReference type="ChEBI" id="CHEBI:33737"/>
        <dbReference type="ChEBI" id="CHEBI:33738"/>
        <dbReference type="ChEBI" id="CHEBI:43474"/>
        <dbReference type="ChEBI" id="CHEBI:456216"/>
        <dbReference type="EC" id="1.18.6.1"/>
    </reaction>
</comment>
<dbReference type="STRING" id="589865.DaAHT2_2459"/>
<dbReference type="GO" id="GO:0046872">
    <property type="term" value="F:metal ion binding"/>
    <property type="evidence" value="ECO:0007669"/>
    <property type="project" value="UniProtKB-KW"/>
</dbReference>
<evidence type="ECO:0000256" key="5">
    <source>
        <dbReference type="ARBA" id="ARBA00014775"/>
    </source>
</evidence>
<reference evidence="18" key="1">
    <citation type="submission" date="2010-02" db="EMBL/GenBank/DDBJ databases">
        <title>Complete sequence of Desulfurivibrio alkaliphilus AHT2.</title>
        <authorList>
            <consortium name="US DOE Joint Genome Institute"/>
            <person name="Pitluck S."/>
            <person name="Chertkov O."/>
            <person name="Detter J.C."/>
            <person name="Han C."/>
            <person name="Tapia R."/>
            <person name="Larimer F."/>
            <person name="Land M."/>
            <person name="Hauser L."/>
            <person name="Kyrpides N."/>
            <person name="Mikhailova N."/>
            <person name="Sorokin D.Y."/>
            <person name="Muyzer G."/>
            <person name="Woyke T."/>
        </authorList>
    </citation>
    <scope>NUCLEOTIDE SEQUENCE [LARGE SCALE GENOMIC DNA]</scope>
    <source>
        <strain evidence="18">DSM 19089 / UNIQEM U267 / AHT2</strain>
    </source>
</reference>
<evidence type="ECO:0000313" key="18">
    <source>
        <dbReference type="Proteomes" id="UP000001508"/>
    </source>
</evidence>
<evidence type="ECO:0000256" key="10">
    <source>
        <dbReference type="ARBA" id="ARBA00023004"/>
    </source>
</evidence>
<dbReference type="PANTHER" id="PTHR33712">
    <property type="entry name" value="LIGHT-INDEPENDENT PROTOCHLOROPHYLLIDE REDUCTASE SUBUNIT B"/>
    <property type="match status" value="1"/>
</dbReference>
<dbReference type="Gene3D" id="1.20.89.10">
    <property type="entry name" value="Nitrogenase Molybdenum-iron Protein, subunit B, domain 4"/>
    <property type="match status" value="1"/>
</dbReference>
<dbReference type="EC" id="1.18.6.1" evidence="4 15"/>
<evidence type="ECO:0000256" key="7">
    <source>
        <dbReference type="ARBA" id="ARBA00022741"/>
    </source>
</evidence>
<evidence type="ECO:0000259" key="16">
    <source>
        <dbReference type="Pfam" id="PF00148"/>
    </source>
</evidence>
<comment type="cofactor">
    <cofactor evidence="15">
        <name>[8Fe-7S] cluster</name>
        <dbReference type="ChEBI" id="CHEBI:21143"/>
    </cofactor>
    <text evidence="15">Binds 1 [8Fe-7S] cluster per heterodimer.</text>
</comment>
<name>D6Z090_DESAT</name>
<keyword evidence="11 15" id="KW-0411">Iron-sulfur</keyword>
<dbReference type="InterPro" id="IPR000318">
    <property type="entry name" value="Nase_comp1_CS"/>
</dbReference>
<dbReference type="InterPro" id="IPR000510">
    <property type="entry name" value="Nase/OxRdtase_comp1"/>
</dbReference>
<dbReference type="Pfam" id="PF00148">
    <property type="entry name" value="Oxidored_nitro"/>
    <property type="match status" value="1"/>
</dbReference>
<evidence type="ECO:0000256" key="12">
    <source>
        <dbReference type="ARBA" id="ARBA00023231"/>
    </source>
</evidence>
<dbReference type="Gene3D" id="3.40.50.1980">
    <property type="entry name" value="Nitrogenase molybdenum iron protein domain"/>
    <property type="match status" value="3"/>
</dbReference>
<keyword evidence="9 15" id="KW-0560">Oxidoreductase</keyword>
<evidence type="ECO:0000256" key="11">
    <source>
        <dbReference type="ARBA" id="ARBA00023014"/>
    </source>
</evidence>
<dbReference type="GO" id="GO:0016163">
    <property type="term" value="F:nitrogenase activity"/>
    <property type="evidence" value="ECO:0007669"/>
    <property type="project" value="UniProtKB-EC"/>
</dbReference>
<feature type="domain" description="Nitrogenase/oxidoreductase component 1" evidence="16">
    <location>
        <begin position="24"/>
        <end position="440"/>
    </location>
</feature>
<dbReference type="NCBIfam" id="TIGR01286">
    <property type="entry name" value="nifK"/>
    <property type="match status" value="1"/>
</dbReference>
<keyword evidence="18" id="KW-1185">Reference proteome</keyword>
<gene>
    <name evidence="17" type="ordered locus">DaAHT2_2459</name>
</gene>
<dbReference type="PROSITE" id="PS00699">
    <property type="entry name" value="NITROGENASE_1_1"/>
    <property type="match status" value="1"/>
</dbReference>
<dbReference type="AlphaFoldDB" id="D6Z090"/>
<dbReference type="EMBL" id="CP001940">
    <property type="protein sequence ID" value="ADH87123.1"/>
    <property type="molecule type" value="Genomic_DNA"/>
</dbReference>
<dbReference type="InterPro" id="IPR005976">
    <property type="entry name" value="Nase_Mo-Fe_CF_bsu"/>
</dbReference>
<protein>
    <recommendedName>
        <fullName evidence="5 15">Nitrogenase molybdenum-iron protein beta chain</fullName>
        <ecNumber evidence="4 15">1.18.6.1</ecNumber>
    </recommendedName>
    <alternativeName>
        <fullName evidence="15">Dinitrogenase</fullName>
    </alternativeName>
</protein>
<dbReference type="RefSeq" id="WP_013164635.1">
    <property type="nucleotide sequence ID" value="NC_014216.1"/>
</dbReference>
<proteinExistence type="inferred from homology"/>
<dbReference type="InParanoid" id="D6Z090"/>
<dbReference type="InterPro" id="IPR050152">
    <property type="entry name" value="ChlB/BchB/BchZ"/>
</dbReference>
<evidence type="ECO:0000256" key="4">
    <source>
        <dbReference type="ARBA" id="ARBA00012773"/>
    </source>
</evidence>
<comment type="subunit">
    <text evidence="3 15">Tetramer of two alpha and two beta chains. Forms complex with the iron protein (nitrogenase component 2).</text>
</comment>
<evidence type="ECO:0000256" key="6">
    <source>
        <dbReference type="ARBA" id="ARBA00022723"/>
    </source>
</evidence>
<dbReference type="GO" id="GO:0016612">
    <property type="term" value="C:molybdenum-iron nitrogenase complex"/>
    <property type="evidence" value="ECO:0007669"/>
    <property type="project" value="InterPro"/>
</dbReference>
<evidence type="ECO:0000256" key="13">
    <source>
        <dbReference type="ARBA" id="ARBA00047967"/>
    </source>
</evidence>
<keyword evidence="12 14" id="KW-0535">Nitrogen fixation</keyword>
<keyword evidence="6 15" id="KW-0479">Metal-binding</keyword>
<dbReference type="KEGG" id="dak:DaAHT2_2459"/>
<organism evidence="17 18">
    <name type="scientific">Desulfurivibrio alkaliphilus (strain DSM 19089 / UNIQEM U267 / AHT2)</name>
    <dbReference type="NCBI Taxonomy" id="589865"/>
    <lineage>
        <taxon>Bacteria</taxon>
        <taxon>Pseudomonadati</taxon>
        <taxon>Thermodesulfobacteriota</taxon>
        <taxon>Desulfobulbia</taxon>
        <taxon>Desulfobulbales</taxon>
        <taxon>Desulfobulbaceae</taxon>
        <taxon>Desulfurivibrio</taxon>
    </lineage>
</organism>
<keyword evidence="7 15" id="KW-0547">Nucleotide-binding</keyword>
<dbReference type="Proteomes" id="UP000001508">
    <property type="component" value="Chromosome"/>
</dbReference>
<comment type="similarity">
    <text evidence="2 14">Belongs to the NifD/NifK/NifE/NifN family.</text>
</comment>
<dbReference type="OrthoDB" id="9800746at2"/>
<dbReference type="HOGENOM" id="CLU_025876_2_0_7"/>
<keyword evidence="10 15" id="KW-0408">Iron</keyword>
<accession>D6Z090</accession>
<evidence type="ECO:0000256" key="15">
    <source>
        <dbReference type="RuleBase" id="RU364127"/>
    </source>
</evidence>
<keyword evidence="8 15" id="KW-0067">ATP-binding</keyword>
<dbReference type="GO" id="GO:0051536">
    <property type="term" value="F:iron-sulfur cluster binding"/>
    <property type="evidence" value="ECO:0007669"/>
    <property type="project" value="UniProtKB-KW"/>
</dbReference>
<dbReference type="PANTHER" id="PTHR33712:SF7">
    <property type="entry name" value="LIGHT-INDEPENDENT PROTOCHLOROPHYLLIDE REDUCTASE SUBUNIT B"/>
    <property type="match status" value="1"/>
</dbReference>
<dbReference type="eggNOG" id="COG2710">
    <property type="taxonomic scope" value="Bacteria"/>
</dbReference>
<evidence type="ECO:0000256" key="14">
    <source>
        <dbReference type="RuleBase" id="RU004021"/>
    </source>
</evidence>